<accession>A0ACC2WSB3</accession>
<reference evidence="1" key="1">
    <citation type="submission" date="2023-04" db="EMBL/GenBank/DDBJ databases">
        <title>Draft Genome sequencing of Naganishia species isolated from polar environments using Oxford Nanopore Technology.</title>
        <authorList>
            <person name="Leo P."/>
            <person name="Venkateswaran K."/>
        </authorList>
    </citation>
    <scope>NUCLEOTIDE SEQUENCE</scope>
    <source>
        <strain evidence="1">MNA-CCFEE 5425</strain>
    </source>
</reference>
<dbReference type="EMBL" id="JASBWU010000020">
    <property type="protein sequence ID" value="KAJ9114075.1"/>
    <property type="molecule type" value="Genomic_DNA"/>
</dbReference>
<evidence type="ECO:0000313" key="1">
    <source>
        <dbReference type="EMBL" id="KAJ9114075.1"/>
    </source>
</evidence>
<evidence type="ECO:0000313" key="2">
    <source>
        <dbReference type="Proteomes" id="UP001243375"/>
    </source>
</evidence>
<organism evidence="1 2">
    <name type="scientific">Naganishia vaughanmartiniae</name>
    <dbReference type="NCBI Taxonomy" id="1424756"/>
    <lineage>
        <taxon>Eukaryota</taxon>
        <taxon>Fungi</taxon>
        <taxon>Dikarya</taxon>
        <taxon>Basidiomycota</taxon>
        <taxon>Agaricomycotina</taxon>
        <taxon>Tremellomycetes</taxon>
        <taxon>Filobasidiales</taxon>
        <taxon>Filobasidiaceae</taxon>
        <taxon>Naganishia</taxon>
    </lineage>
</organism>
<dbReference type="Proteomes" id="UP001243375">
    <property type="component" value="Unassembled WGS sequence"/>
</dbReference>
<gene>
    <name evidence="1" type="ORF">QFC22_005895</name>
</gene>
<name>A0ACC2WSB3_9TREE</name>
<comment type="caution">
    <text evidence="1">The sequence shown here is derived from an EMBL/GenBank/DDBJ whole genome shotgun (WGS) entry which is preliminary data.</text>
</comment>
<keyword evidence="2" id="KW-1185">Reference proteome</keyword>
<protein>
    <submittedName>
        <fullName evidence="1">Uncharacterized protein</fullName>
    </submittedName>
</protein>
<sequence>MLQQGLILPVALLFIGGANAQAAGLPVRNITGQNPWINLPAKLPKYARTLPKNLLGLSIEMDQWPQWAGTTLGSPNKFVNTVLNNIASRTGYAVNLRVGADSEDTGFSVPDVPVYSAIFPNATAAFPFPEATYVAIGKDFYALSANMPAGTDFTWGLNLRVFNASESVAQAVQLYDTFYGSRAAMLKNVTLKLIELGNEPDLFFFRGAAYNHVELSNYTQTWVSTAGQILNSIDLTFPGAPGFQIGAWADAYRDSIFTVAGTLGTGILDSAAGALVKSFSVHNYFGRHTGDPVTEPKSGQLMGRSTIRGNVTRFAAQVPQAEAAGIDYVLGETNSFSSHGSPGLSDSAEAALWLVDFSLQLASVGVNRIYFHEGVGFAYNLIQPVPIPGNGTTATDVPRVQAAYYGALMVAEAIGTGANTKVAELSSNSTSIAAYGIWENDRLARAVIINSDVFFAGTNETRSSQTVELGGYTNGKTSIKRLTAPGANSTEV</sequence>
<proteinExistence type="predicted"/>